<sequence>MERRYCYCTSLPLFAPATTLLVSPSPCYCFATATALFAATAALDSPSLHPQGDEWDSQCGSTSNGFESWGPSSTLPHPSEEVLDNTLNGIEDIEFTPMDTPTLSVNEESPVRPTKRGEKRKDRESLNSKLIEVGDNINEMAKVLIDKHKVSNDMEACMANLETMGWEELDAKYQTTLLLFGESVDLRKVWLLLKPQSCQPWVKNAGAKYGLF</sequence>
<proteinExistence type="predicted"/>
<dbReference type="EMBL" id="CM042025">
    <property type="protein sequence ID" value="KAI3808856.1"/>
    <property type="molecule type" value="Genomic_DNA"/>
</dbReference>
<accession>A0ACB9IMY2</accession>
<reference evidence="2" key="1">
    <citation type="journal article" date="2022" name="Mol. Ecol. Resour.">
        <title>The genomes of chicory, endive, great burdock and yacon provide insights into Asteraceae palaeo-polyploidization history and plant inulin production.</title>
        <authorList>
            <person name="Fan W."/>
            <person name="Wang S."/>
            <person name="Wang H."/>
            <person name="Wang A."/>
            <person name="Jiang F."/>
            <person name="Liu H."/>
            <person name="Zhao H."/>
            <person name="Xu D."/>
            <person name="Zhang Y."/>
        </authorList>
    </citation>
    <scope>NUCLEOTIDE SEQUENCE [LARGE SCALE GENOMIC DNA]</scope>
    <source>
        <strain evidence="2">cv. Yunnan</strain>
    </source>
</reference>
<evidence type="ECO:0000313" key="1">
    <source>
        <dbReference type="EMBL" id="KAI3808856.1"/>
    </source>
</evidence>
<gene>
    <name evidence="1" type="ORF">L1987_24819</name>
</gene>
<keyword evidence="2" id="KW-1185">Reference proteome</keyword>
<evidence type="ECO:0000313" key="2">
    <source>
        <dbReference type="Proteomes" id="UP001056120"/>
    </source>
</evidence>
<protein>
    <submittedName>
        <fullName evidence="1">Uncharacterized protein</fullName>
    </submittedName>
</protein>
<reference evidence="1 2" key="2">
    <citation type="journal article" date="2022" name="Mol. Ecol. Resour.">
        <title>The genomes of chicory, endive, great burdock and yacon provide insights into Asteraceae paleo-polyploidization history and plant inulin production.</title>
        <authorList>
            <person name="Fan W."/>
            <person name="Wang S."/>
            <person name="Wang H."/>
            <person name="Wang A."/>
            <person name="Jiang F."/>
            <person name="Liu H."/>
            <person name="Zhao H."/>
            <person name="Xu D."/>
            <person name="Zhang Y."/>
        </authorList>
    </citation>
    <scope>NUCLEOTIDE SEQUENCE [LARGE SCALE GENOMIC DNA]</scope>
    <source>
        <strain evidence="2">cv. Yunnan</strain>
        <tissue evidence="1">Leaves</tissue>
    </source>
</reference>
<comment type="caution">
    <text evidence="1">The sequence shown here is derived from an EMBL/GenBank/DDBJ whole genome shotgun (WGS) entry which is preliminary data.</text>
</comment>
<organism evidence="1 2">
    <name type="scientific">Smallanthus sonchifolius</name>
    <dbReference type="NCBI Taxonomy" id="185202"/>
    <lineage>
        <taxon>Eukaryota</taxon>
        <taxon>Viridiplantae</taxon>
        <taxon>Streptophyta</taxon>
        <taxon>Embryophyta</taxon>
        <taxon>Tracheophyta</taxon>
        <taxon>Spermatophyta</taxon>
        <taxon>Magnoliopsida</taxon>
        <taxon>eudicotyledons</taxon>
        <taxon>Gunneridae</taxon>
        <taxon>Pentapetalae</taxon>
        <taxon>asterids</taxon>
        <taxon>campanulids</taxon>
        <taxon>Asterales</taxon>
        <taxon>Asteraceae</taxon>
        <taxon>Asteroideae</taxon>
        <taxon>Heliantheae alliance</taxon>
        <taxon>Millerieae</taxon>
        <taxon>Smallanthus</taxon>
    </lineage>
</organism>
<name>A0ACB9IMY2_9ASTR</name>
<dbReference type="Proteomes" id="UP001056120">
    <property type="component" value="Linkage Group LG08"/>
</dbReference>